<reference evidence="1 2" key="1">
    <citation type="submission" date="2018-06" db="EMBL/GenBank/DDBJ databases">
        <title>Genomic Encyclopedia of Archaeal and Bacterial Type Strains, Phase II (KMG-II): from individual species to whole genera.</title>
        <authorList>
            <person name="Goeker M."/>
        </authorList>
    </citation>
    <scope>NUCLEOTIDE SEQUENCE [LARGE SCALE GENOMIC DNA]</scope>
    <source>
        <strain evidence="1 2">T4</strain>
    </source>
</reference>
<dbReference type="Proteomes" id="UP000248917">
    <property type="component" value="Unassembled WGS sequence"/>
</dbReference>
<name>A0A326RQI9_9BACT</name>
<keyword evidence="2" id="KW-1185">Reference proteome</keyword>
<gene>
    <name evidence="1" type="ORF">CLV31_109167</name>
</gene>
<accession>A0A326RQI9</accession>
<comment type="caution">
    <text evidence="1">The sequence shown here is derived from an EMBL/GenBank/DDBJ whole genome shotgun (WGS) entry which is preliminary data.</text>
</comment>
<proteinExistence type="predicted"/>
<organism evidence="1 2">
    <name type="scientific">Algoriphagus aquaeductus</name>
    <dbReference type="NCBI Taxonomy" id="475299"/>
    <lineage>
        <taxon>Bacteria</taxon>
        <taxon>Pseudomonadati</taxon>
        <taxon>Bacteroidota</taxon>
        <taxon>Cytophagia</taxon>
        <taxon>Cytophagales</taxon>
        <taxon>Cyclobacteriaceae</taxon>
        <taxon>Algoriphagus</taxon>
    </lineage>
</organism>
<sequence length="59" mass="6638">MFQIHGTEGQSRGLGKIQVPFSWIFTESKILNLSFGLHLGTLRAVSLDLLNFGHQNLRI</sequence>
<evidence type="ECO:0000313" key="1">
    <source>
        <dbReference type="EMBL" id="PZV82306.1"/>
    </source>
</evidence>
<protein>
    <submittedName>
        <fullName evidence="1">Uncharacterized protein</fullName>
    </submittedName>
</protein>
<dbReference type="AlphaFoldDB" id="A0A326RQI9"/>
<evidence type="ECO:0000313" key="2">
    <source>
        <dbReference type="Proteomes" id="UP000248917"/>
    </source>
</evidence>
<dbReference type="EMBL" id="QKTX01000009">
    <property type="protein sequence ID" value="PZV82306.1"/>
    <property type="molecule type" value="Genomic_DNA"/>
</dbReference>